<name>A0AAE0TIS2_9BIVA</name>
<comment type="caution">
    <text evidence="1">The sequence shown here is derived from an EMBL/GenBank/DDBJ whole genome shotgun (WGS) entry which is preliminary data.</text>
</comment>
<dbReference type="Proteomes" id="UP001195483">
    <property type="component" value="Unassembled WGS sequence"/>
</dbReference>
<dbReference type="AlphaFoldDB" id="A0AAE0TIS2"/>
<dbReference type="EMBL" id="JAEAOA010000188">
    <property type="protein sequence ID" value="KAK3611212.1"/>
    <property type="molecule type" value="Genomic_DNA"/>
</dbReference>
<protein>
    <submittedName>
        <fullName evidence="1">Uncharacterized protein</fullName>
    </submittedName>
</protein>
<reference evidence="1" key="1">
    <citation type="journal article" date="2021" name="Genome Biol. Evol.">
        <title>A High-Quality Reference Genome for a Parasitic Bivalve with Doubly Uniparental Inheritance (Bivalvia: Unionida).</title>
        <authorList>
            <person name="Smith C.H."/>
        </authorList>
    </citation>
    <scope>NUCLEOTIDE SEQUENCE</scope>
    <source>
        <strain evidence="1">CHS0354</strain>
    </source>
</reference>
<evidence type="ECO:0000313" key="2">
    <source>
        <dbReference type="Proteomes" id="UP001195483"/>
    </source>
</evidence>
<accession>A0AAE0TIS2</accession>
<reference evidence="1" key="3">
    <citation type="submission" date="2023-05" db="EMBL/GenBank/DDBJ databases">
        <authorList>
            <person name="Smith C.H."/>
        </authorList>
    </citation>
    <scope>NUCLEOTIDE SEQUENCE</scope>
    <source>
        <strain evidence="1">CHS0354</strain>
        <tissue evidence="1">Mantle</tissue>
    </source>
</reference>
<proteinExistence type="predicted"/>
<evidence type="ECO:0000313" key="1">
    <source>
        <dbReference type="EMBL" id="KAK3611212.1"/>
    </source>
</evidence>
<gene>
    <name evidence="1" type="ORF">CHS0354_002109</name>
</gene>
<sequence>MSQRHSTVEKIRVSLNKCSKGQEGPEICETCIEKKDRELSDDKRNSFILYRSGKSNLQPSG</sequence>
<reference evidence="1" key="2">
    <citation type="journal article" date="2021" name="Genome Biol. Evol.">
        <title>Developing a high-quality reference genome for a parasitic bivalve with doubly uniparental inheritance (Bivalvia: Unionida).</title>
        <authorList>
            <person name="Smith C.H."/>
        </authorList>
    </citation>
    <scope>NUCLEOTIDE SEQUENCE</scope>
    <source>
        <strain evidence="1">CHS0354</strain>
        <tissue evidence="1">Mantle</tissue>
    </source>
</reference>
<keyword evidence="2" id="KW-1185">Reference proteome</keyword>
<organism evidence="1 2">
    <name type="scientific">Potamilus streckersoni</name>
    <dbReference type="NCBI Taxonomy" id="2493646"/>
    <lineage>
        <taxon>Eukaryota</taxon>
        <taxon>Metazoa</taxon>
        <taxon>Spiralia</taxon>
        <taxon>Lophotrochozoa</taxon>
        <taxon>Mollusca</taxon>
        <taxon>Bivalvia</taxon>
        <taxon>Autobranchia</taxon>
        <taxon>Heteroconchia</taxon>
        <taxon>Palaeoheterodonta</taxon>
        <taxon>Unionida</taxon>
        <taxon>Unionoidea</taxon>
        <taxon>Unionidae</taxon>
        <taxon>Ambleminae</taxon>
        <taxon>Lampsilini</taxon>
        <taxon>Potamilus</taxon>
    </lineage>
</organism>